<organism evidence="1 2">
    <name type="scientific">Scopulibacillus daqui</name>
    <dbReference type="NCBI Taxonomy" id="1469162"/>
    <lineage>
        <taxon>Bacteria</taxon>
        <taxon>Bacillati</taxon>
        <taxon>Bacillota</taxon>
        <taxon>Bacilli</taxon>
        <taxon>Bacillales</taxon>
        <taxon>Sporolactobacillaceae</taxon>
        <taxon>Scopulibacillus</taxon>
    </lineage>
</organism>
<reference evidence="1 2" key="1">
    <citation type="submission" date="2021-01" db="EMBL/GenBank/DDBJ databases">
        <title>Genomic Encyclopedia of Type Strains, Phase IV (KMG-IV): sequencing the most valuable type-strain genomes for metagenomic binning, comparative biology and taxonomic classification.</title>
        <authorList>
            <person name="Goeker M."/>
        </authorList>
    </citation>
    <scope>NUCLEOTIDE SEQUENCE [LARGE SCALE GENOMIC DNA]</scope>
    <source>
        <strain evidence="1 2">DSM 28236</strain>
    </source>
</reference>
<accession>A0ABS2Q3C1</accession>
<name>A0ABS2Q3C1_9BACL</name>
<evidence type="ECO:0008006" key="3">
    <source>
        <dbReference type="Google" id="ProtNLM"/>
    </source>
</evidence>
<dbReference type="RefSeq" id="WP_205004670.1">
    <property type="nucleotide sequence ID" value="NZ_JAFBER010000030.1"/>
</dbReference>
<sequence>MAINFSLGSINVNSQARNSSVSVGETNLPGWTYYGKSAYGIGFHIGIFNQQFVYGNVNDMDAIDNPIGTATNDPSIQGQSL</sequence>
<evidence type="ECO:0000313" key="1">
    <source>
        <dbReference type="EMBL" id="MBM7646790.1"/>
    </source>
</evidence>
<comment type="caution">
    <text evidence="1">The sequence shown here is derived from an EMBL/GenBank/DDBJ whole genome shotgun (WGS) entry which is preliminary data.</text>
</comment>
<dbReference type="EMBL" id="JAFBER010000030">
    <property type="protein sequence ID" value="MBM7646790.1"/>
    <property type="molecule type" value="Genomic_DNA"/>
</dbReference>
<proteinExistence type="predicted"/>
<keyword evidence="2" id="KW-1185">Reference proteome</keyword>
<evidence type="ECO:0000313" key="2">
    <source>
        <dbReference type="Proteomes" id="UP000808914"/>
    </source>
</evidence>
<gene>
    <name evidence="1" type="ORF">JOD45_003024</name>
</gene>
<protein>
    <recommendedName>
        <fullName evidence="3">Spore germination protein GerPA/GerPF</fullName>
    </recommendedName>
</protein>
<dbReference type="Proteomes" id="UP000808914">
    <property type="component" value="Unassembled WGS sequence"/>
</dbReference>